<feature type="compositionally biased region" description="Gly residues" evidence="2">
    <location>
        <begin position="481"/>
        <end position="490"/>
    </location>
</feature>
<feature type="compositionally biased region" description="Low complexity" evidence="2">
    <location>
        <begin position="560"/>
        <end position="569"/>
    </location>
</feature>
<proteinExistence type="predicted"/>
<evidence type="ECO:0000256" key="1">
    <source>
        <dbReference type="SAM" id="Coils"/>
    </source>
</evidence>
<sequence>MKDNYGGYENQLFKDEDFTGEEEEIPTFRGRTRGGCMRCQQSHSLQLAVKVLYGFVAFLIITVVVLASLVFKKMDGLSEGELSHNKKITKVQQGIEDLRSVSNCSGCLDVSFYSEEISRLKKEFEEIQKMILGQEQIVDHASQTQATIKATSNRLTREVQTHLVSIKLLNQSLERFLDQVDGWKEVIEESEEKMKTLVEDQYDISVMARQVNTTVALSATWIEALQRKAEEETLILHKLTSDWQNYSRVLNSVKFNTSSTSQTVRILQNDIVKNQQEISMTADVIHDLTHQVLNLQMQLDNITSFMDENEENMHDLQYHSRYYENRTGERFSALDSRLNSINMEIDTIASSINATVSHVQSMYKYINVESSSCQNRLDRHTEDLQSMNSTVLLLLNMADKLRQQNTLLNVRLEMDMRNLSMVTEEMKLVDFHHIQLIKNFTVVKGAPGPPGPKGNRGDAGPKGHSGLIGMKGDRGFIGSQGQAGGKGSPGPKGAQGEPGPDGTKGPPGIKGPKGANGLTGPIGERGQKGDMGVPGKQGVVGPVGPQGIQGPAGLTGFMGHQGPKGKQGPIGPPGPPGAPGPPGSPYINDQTNPPLQRAVMSDSGSKRR</sequence>
<feature type="region of interest" description="Disordered" evidence="2">
    <location>
        <begin position="444"/>
        <end position="608"/>
    </location>
</feature>
<protein>
    <submittedName>
        <fullName evidence="4">Scavenger receptor class A, member 3</fullName>
    </submittedName>
</protein>
<dbReference type="AlphaFoldDB" id="A0A1A7YCK1"/>
<evidence type="ECO:0000256" key="2">
    <source>
        <dbReference type="SAM" id="MobiDB-lite"/>
    </source>
</evidence>
<dbReference type="EMBL" id="HADX01005632">
    <property type="protein sequence ID" value="SBP27864.1"/>
    <property type="molecule type" value="Transcribed_RNA"/>
</dbReference>
<accession>A0A1A7YCK1</accession>
<dbReference type="PANTHER" id="PTHR39082:SF1">
    <property type="entry name" value="SCAVENGER RECEPTOR CLASS A MEMBER 3"/>
    <property type="match status" value="1"/>
</dbReference>
<keyword evidence="4" id="KW-0675">Receptor</keyword>
<dbReference type="Gene3D" id="1.20.5.320">
    <property type="entry name" value="6-Phosphogluconate Dehydrogenase, domain 3"/>
    <property type="match status" value="1"/>
</dbReference>
<feature type="compositionally biased region" description="Low complexity" evidence="2">
    <location>
        <begin position="533"/>
        <end position="552"/>
    </location>
</feature>
<keyword evidence="1" id="KW-0175">Coiled coil</keyword>
<gene>
    <name evidence="4" type="primary">SCARA3</name>
</gene>
<evidence type="ECO:0000256" key="3">
    <source>
        <dbReference type="SAM" id="Phobius"/>
    </source>
</evidence>
<keyword evidence="3" id="KW-0812">Transmembrane</keyword>
<keyword evidence="3" id="KW-0472">Membrane</keyword>
<feature type="transmembrane region" description="Helical" evidence="3">
    <location>
        <begin position="51"/>
        <end position="71"/>
    </location>
</feature>
<feature type="coiled-coil region" evidence="1">
    <location>
        <begin position="173"/>
        <end position="242"/>
    </location>
</feature>
<feature type="compositionally biased region" description="Low complexity" evidence="2">
    <location>
        <begin position="491"/>
        <end position="516"/>
    </location>
</feature>
<dbReference type="InterPro" id="IPR008160">
    <property type="entry name" value="Collagen"/>
</dbReference>
<dbReference type="PANTHER" id="PTHR39082">
    <property type="entry name" value="PHOSPHOLIPASE C-BETA-2-RELATED"/>
    <property type="match status" value="1"/>
</dbReference>
<reference evidence="4" key="1">
    <citation type="submission" date="2016-05" db="EMBL/GenBank/DDBJ databases">
        <authorList>
            <person name="Lavstsen T."/>
            <person name="Jespersen J.S."/>
        </authorList>
    </citation>
    <scope>NUCLEOTIDE SEQUENCE</scope>
    <source>
        <tissue evidence="4">Brain</tissue>
    </source>
</reference>
<reference evidence="4" key="2">
    <citation type="submission" date="2016-06" db="EMBL/GenBank/DDBJ databases">
        <title>The genome of a short-lived fish provides insights into sex chromosome evolution and the genetic control of aging.</title>
        <authorList>
            <person name="Reichwald K."/>
            <person name="Felder M."/>
            <person name="Petzold A."/>
            <person name="Koch P."/>
            <person name="Groth M."/>
            <person name="Platzer M."/>
        </authorList>
    </citation>
    <scope>NUCLEOTIDE SEQUENCE</scope>
    <source>
        <tissue evidence="4">Brain</tissue>
    </source>
</reference>
<keyword evidence="3" id="KW-1133">Transmembrane helix</keyword>
<feature type="compositionally biased region" description="Pro residues" evidence="2">
    <location>
        <begin position="570"/>
        <end position="584"/>
    </location>
</feature>
<organism evidence="4">
    <name type="scientific">Iconisemion striatum</name>
    <dbReference type="NCBI Taxonomy" id="60296"/>
    <lineage>
        <taxon>Eukaryota</taxon>
        <taxon>Metazoa</taxon>
        <taxon>Chordata</taxon>
        <taxon>Craniata</taxon>
        <taxon>Vertebrata</taxon>
        <taxon>Euteleostomi</taxon>
        <taxon>Actinopterygii</taxon>
        <taxon>Neopterygii</taxon>
        <taxon>Teleostei</taxon>
        <taxon>Neoteleostei</taxon>
        <taxon>Acanthomorphata</taxon>
        <taxon>Ovalentaria</taxon>
        <taxon>Atherinomorphae</taxon>
        <taxon>Cyprinodontiformes</taxon>
        <taxon>Nothobranchiidae</taxon>
        <taxon>Iconisemion</taxon>
    </lineage>
</organism>
<evidence type="ECO:0000313" key="4">
    <source>
        <dbReference type="EMBL" id="SBP27864.1"/>
    </source>
</evidence>
<dbReference type="InterPro" id="IPR052376">
    <property type="entry name" value="Oxidative_Scav/Glycosyltrans"/>
</dbReference>
<name>A0A1A7YCK1_9TELE</name>
<dbReference type="Pfam" id="PF01391">
    <property type="entry name" value="Collagen"/>
    <property type="match status" value="2"/>
</dbReference>